<accession>A0A8J3SX45</accession>
<dbReference type="AlphaFoldDB" id="A0A8J3SX45"/>
<feature type="compositionally biased region" description="Basic and acidic residues" evidence="1">
    <location>
        <begin position="188"/>
        <end position="198"/>
    </location>
</feature>
<proteinExistence type="predicted"/>
<feature type="region of interest" description="Disordered" evidence="1">
    <location>
        <begin position="1"/>
        <end position="26"/>
    </location>
</feature>
<dbReference type="RefSeq" id="WP_203875171.1">
    <property type="nucleotide sequence ID" value="NZ_BOOK01000018.1"/>
</dbReference>
<comment type="caution">
    <text evidence="2">The sequence shown here is derived from an EMBL/GenBank/DDBJ whole genome shotgun (WGS) entry which is preliminary data.</text>
</comment>
<feature type="region of interest" description="Disordered" evidence="1">
    <location>
        <begin position="43"/>
        <end position="78"/>
    </location>
</feature>
<dbReference type="EMBL" id="BOOK01000018">
    <property type="protein sequence ID" value="GII00762.1"/>
    <property type="molecule type" value="Genomic_DNA"/>
</dbReference>
<evidence type="ECO:0000313" key="2">
    <source>
        <dbReference type="EMBL" id="GII00762.1"/>
    </source>
</evidence>
<gene>
    <name evidence="2" type="ORF">Pta02_27700</name>
</gene>
<feature type="compositionally biased region" description="Basic residues" evidence="1">
    <location>
        <begin position="7"/>
        <end position="21"/>
    </location>
</feature>
<reference evidence="2" key="1">
    <citation type="submission" date="2021-01" db="EMBL/GenBank/DDBJ databases">
        <title>Whole genome shotgun sequence of Planobispora takensis NBRC 109077.</title>
        <authorList>
            <person name="Komaki H."/>
            <person name="Tamura T."/>
        </authorList>
    </citation>
    <scope>NUCLEOTIDE SEQUENCE</scope>
    <source>
        <strain evidence="2">NBRC 109077</strain>
    </source>
</reference>
<organism evidence="2 3">
    <name type="scientific">Planobispora takensis</name>
    <dbReference type="NCBI Taxonomy" id="1367882"/>
    <lineage>
        <taxon>Bacteria</taxon>
        <taxon>Bacillati</taxon>
        <taxon>Actinomycetota</taxon>
        <taxon>Actinomycetes</taxon>
        <taxon>Streptosporangiales</taxon>
        <taxon>Streptosporangiaceae</taxon>
        <taxon>Planobispora</taxon>
    </lineage>
</organism>
<dbReference type="Pfam" id="PF17914">
    <property type="entry name" value="HopA1"/>
    <property type="match status" value="1"/>
</dbReference>
<evidence type="ECO:0000256" key="1">
    <source>
        <dbReference type="SAM" id="MobiDB-lite"/>
    </source>
</evidence>
<dbReference type="Proteomes" id="UP000634476">
    <property type="component" value="Unassembled WGS sequence"/>
</dbReference>
<evidence type="ECO:0000313" key="3">
    <source>
        <dbReference type="Proteomes" id="UP000634476"/>
    </source>
</evidence>
<keyword evidence="3" id="KW-1185">Reference proteome</keyword>
<protein>
    <submittedName>
        <fullName evidence="2">Uncharacterized protein</fullName>
    </submittedName>
</protein>
<name>A0A8J3SX45_9ACTN</name>
<dbReference type="InterPro" id="IPR040871">
    <property type="entry name" value="HopA1"/>
</dbReference>
<sequence length="403" mass="44396">MFSSFFSKKKSKKPPMRKAARKTGTGVELTPIKAKVAFAEGTATTAPARALPKDAPLRPKTRPTAPATSGEPAGPVGVVKTKRPIVTAEMTDDQRYDYNKEATEAVLGTIYEAFYNSRTGDRLDLDGRIGKIYGMMGKGASEYMKHPVTHDQFRAFNVTDKAVRTKGQKVSAYQKALKAYDDWPGTDPAKRPPIRPEKPVGPASNDESVRDGDYFHVHNLRPDLTRDLKGKSRRIIVNVKTQQTGLKVAEAVQNLFTDPDVGPGIREYKIYLSEKAQDVAQAKHDKLVIYYAMKDEPGGEDTRGDKIVSAISKAIPDTDVGEGFAPFYSIIGPGIAWAEEPKHFVESLKNSFTRTRSDIITDVIQKNDKVLDKADFVKRVDDALKAAGVDPERPHRHLTGAIA</sequence>
<feature type="region of interest" description="Disordered" evidence="1">
    <location>
        <begin position="181"/>
        <end position="210"/>
    </location>
</feature>